<dbReference type="EMBL" id="JAGEMX010000035">
    <property type="protein sequence ID" value="MBO1835583.1"/>
    <property type="molecule type" value="Genomic_DNA"/>
</dbReference>
<evidence type="ECO:0000313" key="2">
    <source>
        <dbReference type="EMBL" id="MBO1835583.1"/>
    </source>
</evidence>
<evidence type="ECO:0000313" key="3">
    <source>
        <dbReference type="EMBL" id="WFN18816.1"/>
    </source>
</evidence>
<evidence type="ECO:0000313" key="1">
    <source>
        <dbReference type="EMBL" id="MBK1935993.1"/>
    </source>
</evidence>
<dbReference type="Proteomes" id="UP000664048">
    <property type="component" value="Unassembled WGS sequence"/>
</dbReference>
<evidence type="ECO:0000313" key="6">
    <source>
        <dbReference type="Proteomes" id="UP001220209"/>
    </source>
</evidence>
<dbReference type="Proteomes" id="UP001220209">
    <property type="component" value="Chromosome 1"/>
</dbReference>
<evidence type="ECO:0000313" key="5">
    <source>
        <dbReference type="Proteomes" id="UP000664048"/>
    </source>
</evidence>
<dbReference type="EMBL" id="CP090640">
    <property type="protein sequence ID" value="WFN18816.1"/>
    <property type="molecule type" value="Genomic_DNA"/>
</dbReference>
<gene>
    <name evidence="2" type="ORF">J4M89_40060</name>
    <name evidence="1" type="ORF">JIN94_39610</name>
    <name evidence="3" type="ORF">LXE91_07320</name>
</gene>
<dbReference type="PROSITE" id="PS51257">
    <property type="entry name" value="PROKAR_LIPOPROTEIN"/>
    <property type="match status" value="1"/>
</dbReference>
<sequence length="295" mass="31937">MSMREPRWFVTLASAICLNFTLTACDQRPPPDIASTASAPELTTASKAPLALPADGLDDETIANYLHAAMDYKRPDEFSKGFNDAALVGRHFKIYIPADKEGERGPTYSYDADKEQLTLTVRPAYSVSSLDYLTFVREVSYGAPKLESNAYNVTKEVTPVSYRVIGIGAVAGTYMGVFPKDSYSTKDAIVYRDLTKTLKLSPDAAKRAIEGLTMEVEGTVTKDRNGHAIGCMASTRGATVDHLYEEDWLQCVLLAKLTHITVSSPSAGVLAQWGASGRVEHTKGVKKARAVAATG</sequence>
<reference evidence="2 5" key="2">
    <citation type="submission" date="2021-03" db="EMBL/GenBank/DDBJ databases">
        <title>Clinical course, treatment and visual outcome of an outbreak of Burkholderia contaminans endophthalmitis following cataract surgery.</title>
        <authorList>
            <person name="Lind C."/>
            <person name="Olsen K."/>
            <person name="Angelsen N.K."/>
            <person name="Krefting E.A."/>
            <person name="Fossen K."/>
            <person name="Gravningen K."/>
            <person name="Depoorter E."/>
            <person name="Vandamme P."/>
            <person name="Bertelsen G."/>
        </authorList>
    </citation>
    <scope>NUCLEOTIDE SEQUENCE [LARGE SCALE GENOMIC DNA]</scope>
    <source>
        <strain evidence="2 5">51242556</strain>
    </source>
</reference>
<dbReference type="RefSeq" id="WP_141716939.1">
    <property type="nucleotide sequence ID" value="NZ_BSTW01000019.1"/>
</dbReference>
<organism evidence="1 4">
    <name type="scientific">Burkholderia contaminans</name>
    <dbReference type="NCBI Taxonomy" id="488447"/>
    <lineage>
        <taxon>Bacteria</taxon>
        <taxon>Pseudomonadati</taxon>
        <taxon>Pseudomonadota</taxon>
        <taxon>Betaproteobacteria</taxon>
        <taxon>Burkholderiales</taxon>
        <taxon>Burkholderiaceae</taxon>
        <taxon>Burkholderia</taxon>
        <taxon>Burkholderia cepacia complex</taxon>
    </lineage>
</organism>
<keyword evidence="5" id="KW-1185">Reference proteome</keyword>
<name>A0AAP1VF07_9BURK</name>
<dbReference type="EMBL" id="JAENIB010000043">
    <property type="protein sequence ID" value="MBK1935993.1"/>
    <property type="molecule type" value="Genomic_DNA"/>
</dbReference>
<reference evidence="1" key="1">
    <citation type="submission" date="2021-01" db="EMBL/GenBank/DDBJ databases">
        <title>Outbreak of Burkholderia contaminns endophthalmitis traced to a clinical ventilation system.</title>
        <authorList>
            <person name="Lipuma J."/>
            <person name="Spilker T."/>
            <person name="Kratholm J."/>
        </authorList>
    </citation>
    <scope>NUCLEOTIDE SEQUENCE</scope>
    <source>
        <strain evidence="1">HI4954</strain>
    </source>
</reference>
<dbReference type="Proteomes" id="UP000611459">
    <property type="component" value="Unassembled WGS sequence"/>
</dbReference>
<accession>A0AAP1VF07</accession>
<evidence type="ECO:0008006" key="7">
    <source>
        <dbReference type="Google" id="ProtNLM"/>
    </source>
</evidence>
<evidence type="ECO:0000313" key="4">
    <source>
        <dbReference type="Proteomes" id="UP000611459"/>
    </source>
</evidence>
<reference evidence="3 6" key="3">
    <citation type="submission" date="2021-12" db="EMBL/GenBank/DDBJ databases">
        <title>Genomic and phenotypic characterization of three Burkholderia contaminans isolates recovered from different sources.</title>
        <authorList>
            <person name="Lopez De Volder A."/>
            <person name="Fan Y."/>
            <person name="Nunvar J."/>
            <person name="Herrera T."/>
            <person name="Timp W."/>
            <person name="Degrossi J."/>
        </authorList>
    </citation>
    <scope>NUCLEOTIDE SEQUENCE [LARGE SCALE GENOMIC DNA]</scope>
    <source>
        <strain evidence="3 6">LMG 23361</strain>
    </source>
</reference>
<proteinExistence type="predicted"/>
<dbReference type="AlphaFoldDB" id="A0AAP1VF07"/>
<protein>
    <recommendedName>
        <fullName evidence="7">Lipoprotein</fullName>
    </recommendedName>
</protein>